<organism evidence="2 3">
    <name type="scientific">Marasmius tenuissimus</name>
    <dbReference type="NCBI Taxonomy" id="585030"/>
    <lineage>
        <taxon>Eukaryota</taxon>
        <taxon>Fungi</taxon>
        <taxon>Dikarya</taxon>
        <taxon>Basidiomycota</taxon>
        <taxon>Agaricomycotina</taxon>
        <taxon>Agaricomycetes</taxon>
        <taxon>Agaricomycetidae</taxon>
        <taxon>Agaricales</taxon>
        <taxon>Marasmiineae</taxon>
        <taxon>Marasmiaceae</taxon>
        <taxon>Marasmius</taxon>
    </lineage>
</organism>
<evidence type="ECO:0000313" key="3">
    <source>
        <dbReference type="Proteomes" id="UP001437256"/>
    </source>
</evidence>
<proteinExistence type="predicted"/>
<gene>
    <name evidence="2" type="ORF">AAF712_016733</name>
</gene>
<dbReference type="SUPFAM" id="SSF56112">
    <property type="entry name" value="Protein kinase-like (PK-like)"/>
    <property type="match status" value="1"/>
</dbReference>
<dbReference type="InterPro" id="IPR011009">
    <property type="entry name" value="Kinase-like_dom_sf"/>
</dbReference>
<comment type="caution">
    <text evidence="2">The sequence shown here is derived from an EMBL/GenBank/DDBJ whole genome shotgun (WGS) entry which is preliminary data.</text>
</comment>
<feature type="chain" id="PRO_5045835660" description="Serine-threonine/tyrosine-protein kinase catalytic domain-containing protein" evidence="1">
    <location>
        <begin position="25"/>
        <end position="255"/>
    </location>
</feature>
<dbReference type="Proteomes" id="UP001437256">
    <property type="component" value="Unassembled WGS sequence"/>
</dbReference>
<dbReference type="EMBL" id="JBBXMP010001109">
    <property type="protein sequence ID" value="KAL0056661.1"/>
    <property type="molecule type" value="Genomic_DNA"/>
</dbReference>
<dbReference type="Gene3D" id="1.10.510.10">
    <property type="entry name" value="Transferase(Phosphotransferase) domain 1"/>
    <property type="match status" value="1"/>
</dbReference>
<reference evidence="2 3" key="1">
    <citation type="submission" date="2024-05" db="EMBL/GenBank/DDBJ databases">
        <title>A draft genome resource for the thread blight pathogen Marasmius tenuissimus strain MS-2.</title>
        <authorList>
            <person name="Yulfo-Soto G.E."/>
            <person name="Baruah I.K."/>
            <person name="Amoako-Attah I."/>
            <person name="Bukari Y."/>
            <person name="Meinhardt L.W."/>
            <person name="Bailey B.A."/>
            <person name="Cohen S.P."/>
        </authorList>
    </citation>
    <scope>NUCLEOTIDE SEQUENCE [LARGE SCALE GENOMIC DNA]</scope>
    <source>
        <strain evidence="2 3">MS-2</strain>
    </source>
</reference>
<feature type="signal peptide" evidence="1">
    <location>
        <begin position="1"/>
        <end position="24"/>
    </location>
</feature>
<keyword evidence="1" id="KW-0732">Signal</keyword>
<name>A0ABR2Z542_9AGAR</name>
<evidence type="ECO:0008006" key="4">
    <source>
        <dbReference type="Google" id="ProtNLM"/>
    </source>
</evidence>
<feature type="non-terminal residue" evidence="2">
    <location>
        <position position="255"/>
    </location>
</feature>
<accession>A0ABR2Z542</accession>
<sequence length="255" mass="28886">MLASAMKYALFVSLLHHLSDPVTTLKIFTGKQPFYKLQHDGAVINAVLYDKKHPERLEEAKELCDPMWEIMVSCWQHDQNLRPSAADVLARIGEMKNPKTGASIRTLDLSSPNHVQVCADIKYPPIDTGVFDRVLGMDLPQTVAGSQSQNVRRNDNGITEAHGEEAISGPAKNGPTLTDMDEGSVTMQYKEARVGNEVDDGQEDYITNEMANMPHQKEIGSQNRDEFRMLHRRPYPDWRYENLRTSGVIRHIRTR</sequence>
<evidence type="ECO:0000313" key="2">
    <source>
        <dbReference type="EMBL" id="KAL0056661.1"/>
    </source>
</evidence>
<protein>
    <recommendedName>
        <fullName evidence="4">Serine-threonine/tyrosine-protein kinase catalytic domain-containing protein</fullName>
    </recommendedName>
</protein>
<evidence type="ECO:0000256" key="1">
    <source>
        <dbReference type="SAM" id="SignalP"/>
    </source>
</evidence>
<keyword evidence="3" id="KW-1185">Reference proteome</keyword>